<keyword evidence="1" id="KW-0645">Protease</keyword>
<dbReference type="PANTHER" id="PTHR43270">
    <property type="entry name" value="BETA-ALA-HIS DIPEPTIDASE"/>
    <property type="match status" value="1"/>
</dbReference>
<reference evidence="6" key="1">
    <citation type="submission" date="2018-09" db="EMBL/GenBank/DDBJ databases">
        <title>Acidovorax cavernicola nov. sp. isolated from Gruta de las Maravillas (Aracena, Spain).</title>
        <authorList>
            <person name="Jurado V."/>
            <person name="Gutierrez-Patricio S."/>
            <person name="Gonzalez-Pimentel J.L."/>
            <person name="Miller A.Z."/>
            <person name="Laiz L."/>
            <person name="Saiz-Jimenez C."/>
        </authorList>
    </citation>
    <scope>NUCLEOTIDE SEQUENCE [LARGE SCALE GENOMIC DNA]</scope>
    <source>
        <strain evidence="6">1011MAR3C25</strain>
    </source>
</reference>
<comment type="caution">
    <text evidence="5">The sequence shown here is derived from an EMBL/GenBank/DDBJ whole genome shotgun (WGS) entry which is preliminary data.</text>
</comment>
<sequence>MNAYLDREDVRDRNIKELIEFLRMPTVSARGEMKPMQDAAHWLMKRLQGLGAETQLLDSTGFPIVYGEIKGDSDKSVLFYNHYDVQPVEPLEAWSSDPFEPQIRDGILFGRGADDNKGSLISRIHAVEAILKERGSLPVTVKFLFEGEEESGSASLPATVEKYRDLLRADACIWENARRDDAGNPTTTLGNKGMFSFELRVRTASADSHSGKANIYPNAIWRLVTALSSMKAADGSIAIDGLMDAVGDLTEAEAEICRNTPANGPQQARKLGLETLLPGNDDFAVNKALFYTPSLNIQGIEGGYTGPGHKTVNPSTALARLECRLVKNQDPDEVERMIQKHLASRGYDDIEVVSQKAGAWPSYTAPDDPFVKTVAGAAAKVYDKDIVILPSSPGTGPRFIFRYQPQMPIAALGVGHANSRAHAPDENVAVEDQHLTTKHVAQILRDWAEAGA</sequence>
<dbReference type="EMBL" id="QZCG01000008">
    <property type="protein sequence ID" value="RJE84475.1"/>
    <property type="molecule type" value="Genomic_DNA"/>
</dbReference>
<keyword evidence="6" id="KW-1185">Reference proteome</keyword>
<proteinExistence type="predicted"/>
<dbReference type="GO" id="GO:0046872">
    <property type="term" value="F:metal ion binding"/>
    <property type="evidence" value="ECO:0007669"/>
    <property type="project" value="UniProtKB-KW"/>
</dbReference>
<dbReference type="GO" id="GO:0008233">
    <property type="term" value="F:peptidase activity"/>
    <property type="evidence" value="ECO:0007669"/>
    <property type="project" value="UniProtKB-KW"/>
</dbReference>
<keyword evidence="3 5" id="KW-0378">Hydrolase</keyword>
<dbReference type="OrthoDB" id="9761532at2"/>
<evidence type="ECO:0000313" key="6">
    <source>
        <dbReference type="Proteomes" id="UP000284202"/>
    </source>
</evidence>
<evidence type="ECO:0000313" key="5">
    <source>
        <dbReference type="EMBL" id="RJE84475.1"/>
    </source>
</evidence>
<evidence type="ECO:0000256" key="3">
    <source>
        <dbReference type="ARBA" id="ARBA00022801"/>
    </source>
</evidence>
<dbReference type="NCBIfam" id="NF005034">
    <property type="entry name" value="PRK06446.1"/>
    <property type="match status" value="1"/>
</dbReference>
<evidence type="ECO:0000256" key="2">
    <source>
        <dbReference type="ARBA" id="ARBA00022723"/>
    </source>
</evidence>
<dbReference type="AlphaFoldDB" id="A0A418SU58"/>
<dbReference type="SUPFAM" id="SSF53187">
    <property type="entry name" value="Zn-dependent exopeptidases"/>
    <property type="match status" value="1"/>
</dbReference>
<dbReference type="Gene3D" id="3.40.630.10">
    <property type="entry name" value="Zn peptidases"/>
    <property type="match status" value="1"/>
</dbReference>
<dbReference type="InterPro" id="IPR011650">
    <property type="entry name" value="Peptidase_M20_dimer"/>
</dbReference>
<name>A0A418SU58_9RHOB</name>
<dbReference type="RefSeq" id="WP_119749385.1">
    <property type="nucleotide sequence ID" value="NZ_QZCG01000008.1"/>
</dbReference>
<dbReference type="Pfam" id="PF07687">
    <property type="entry name" value="M20_dimer"/>
    <property type="match status" value="1"/>
</dbReference>
<organism evidence="5 6">
    <name type="scientific">Paracoccus onubensis</name>
    <dbReference type="NCBI Taxonomy" id="1675788"/>
    <lineage>
        <taxon>Bacteria</taxon>
        <taxon>Pseudomonadati</taxon>
        <taxon>Pseudomonadota</taxon>
        <taxon>Alphaproteobacteria</taxon>
        <taxon>Rhodobacterales</taxon>
        <taxon>Paracoccaceae</taxon>
        <taxon>Paracoccus</taxon>
    </lineage>
</organism>
<dbReference type="InterPro" id="IPR002933">
    <property type="entry name" value="Peptidase_M20"/>
</dbReference>
<dbReference type="PANTHER" id="PTHR43270:SF8">
    <property type="entry name" value="DI- AND TRIPEPTIDASE DUG2-RELATED"/>
    <property type="match status" value="1"/>
</dbReference>
<accession>A0A418SU58</accession>
<dbReference type="Pfam" id="PF01546">
    <property type="entry name" value="Peptidase_M20"/>
    <property type="match status" value="1"/>
</dbReference>
<protein>
    <submittedName>
        <fullName evidence="5">M20/M25/M40 family metallo-hydrolase</fullName>
    </submittedName>
</protein>
<evidence type="ECO:0000256" key="1">
    <source>
        <dbReference type="ARBA" id="ARBA00022670"/>
    </source>
</evidence>
<feature type="domain" description="Peptidase M20 dimerisation" evidence="4">
    <location>
        <begin position="190"/>
        <end position="347"/>
    </location>
</feature>
<dbReference type="Gene3D" id="3.30.70.360">
    <property type="match status" value="1"/>
</dbReference>
<evidence type="ECO:0000259" key="4">
    <source>
        <dbReference type="Pfam" id="PF07687"/>
    </source>
</evidence>
<dbReference type="Proteomes" id="UP000284202">
    <property type="component" value="Unassembled WGS sequence"/>
</dbReference>
<keyword evidence="2" id="KW-0479">Metal-binding</keyword>
<gene>
    <name evidence="5" type="ORF">D3P04_12540</name>
</gene>
<dbReference type="InterPro" id="IPR051458">
    <property type="entry name" value="Cyt/Met_Dipeptidase"/>
</dbReference>
<dbReference type="GO" id="GO:0006508">
    <property type="term" value="P:proteolysis"/>
    <property type="evidence" value="ECO:0007669"/>
    <property type="project" value="UniProtKB-KW"/>
</dbReference>